<reference evidence="1" key="2">
    <citation type="submission" date="2023-04" db="EMBL/GenBank/DDBJ databases">
        <authorList>
            <person name="Bruccoleri R.E."/>
            <person name="Oakeley E.J."/>
            <person name="Faust A.-M."/>
            <person name="Dessus-Babus S."/>
            <person name="Altorfer M."/>
            <person name="Burckhardt D."/>
            <person name="Oertli M."/>
            <person name="Naumann U."/>
            <person name="Petersen F."/>
            <person name="Wong J."/>
        </authorList>
    </citation>
    <scope>NUCLEOTIDE SEQUENCE</scope>
    <source>
        <strain evidence="1">GSM-AAB239-AS_SAM_17_03QT</strain>
        <tissue evidence="1">Leaf</tissue>
    </source>
</reference>
<accession>A0AAX6GXF4</accession>
<sequence length="47" mass="5205">MAIGHIKNLLDPRTTSGVTPGKIPCHKFIVYKLVAFLLYHCSFISSS</sequence>
<proteinExistence type="predicted"/>
<organism evidence="1 2">
    <name type="scientific">Iris pallida</name>
    <name type="common">Sweet iris</name>
    <dbReference type="NCBI Taxonomy" id="29817"/>
    <lineage>
        <taxon>Eukaryota</taxon>
        <taxon>Viridiplantae</taxon>
        <taxon>Streptophyta</taxon>
        <taxon>Embryophyta</taxon>
        <taxon>Tracheophyta</taxon>
        <taxon>Spermatophyta</taxon>
        <taxon>Magnoliopsida</taxon>
        <taxon>Liliopsida</taxon>
        <taxon>Asparagales</taxon>
        <taxon>Iridaceae</taxon>
        <taxon>Iridoideae</taxon>
        <taxon>Irideae</taxon>
        <taxon>Iris</taxon>
    </lineage>
</organism>
<evidence type="ECO:0000313" key="2">
    <source>
        <dbReference type="Proteomes" id="UP001140949"/>
    </source>
</evidence>
<evidence type="ECO:0000313" key="1">
    <source>
        <dbReference type="EMBL" id="KAJ6832985.1"/>
    </source>
</evidence>
<name>A0AAX6GXF4_IRIPA</name>
<dbReference type="Proteomes" id="UP001140949">
    <property type="component" value="Unassembled WGS sequence"/>
</dbReference>
<comment type="caution">
    <text evidence="1">The sequence shown here is derived from an EMBL/GenBank/DDBJ whole genome shotgun (WGS) entry which is preliminary data.</text>
</comment>
<reference evidence="1" key="1">
    <citation type="journal article" date="2023" name="GigaByte">
        <title>Genome assembly of the bearded iris, Iris pallida Lam.</title>
        <authorList>
            <person name="Bruccoleri R.E."/>
            <person name="Oakeley E.J."/>
            <person name="Faust A.M.E."/>
            <person name="Altorfer M."/>
            <person name="Dessus-Babus S."/>
            <person name="Burckhardt D."/>
            <person name="Oertli M."/>
            <person name="Naumann U."/>
            <person name="Petersen F."/>
            <person name="Wong J."/>
        </authorList>
    </citation>
    <scope>NUCLEOTIDE SEQUENCE</scope>
    <source>
        <strain evidence="1">GSM-AAB239-AS_SAM_17_03QT</strain>
    </source>
</reference>
<dbReference type="EMBL" id="JANAVB010015600">
    <property type="protein sequence ID" value="KAJ6832985.1"/>
    <property type="molecule type" value="Genomic_DNA"/>
</dbReference>
<dbReference type="AlphaFoldDB" id="A0AAX6GXF4"/>
<gene>
    <name evidence="1" type="ORF">M6B38_342620</name>
</gene>
<keyword evidence="2" id="KW-1185">Reference proteome</keyword>
<protein>
    <submittedName>
        <fullName evidence="1">Leucine-rich repeat extensin-like protein 3</fullName>
    </submittedName>
</protein>